<name>A0ABV9UQX5_9ACTN</name>
<reference evidence="3" key="1">
    <citation type="journal article" date="2019" name="Int. J. Syst. Evol. Microbiol.">
        <title>The Global Catalogue of Microorganisms (GCM) 10K type strain sequencing project: providing services to taxonomists for standard genome sequencing and annotation.</title>
        <authorList>
            <consortium name="The Broad Institute Genomics Platform"/>
            <consortium name="The Broad Institute Genome Sequencing Center for Infectious Disease"/>
            <person name="Wu L."/>
            <person name="Ma J."/>
        </authorList>
    </citation>
    <scope>NUCLEOTIDE SEQUENCE [LARGE SCALE GENOMIC DNA]</scope>
    <source>
        <strain evidence="3">CCM 7224</strain>
    </source>
</reference>
<protein>
    <submittedName>
        <fullName evidence="2">Uncharacterized protein</fullName>
    </submittedName>
</protein>
<evidence type="ECO:0000256" key="1">
    <source>
        <dbReference type="SAM" id="MobiDB-lite"/>
    </source>
</evidence>
<dbReference type="Proteomes" id="UP001595834">
    <property type="component" value="Unassembled WGS sequence"/>
</dbReference>
<proteinExistence type="predicted"/>
<evidence type="ECO:0000313" key="3">
    <source>
        <dbReference type="Proteomes" id="UP001595834"/>
    </source>
</evidence>
<sequence>MTQQPLSTVRRKATMYAGLGSAVAGTVAGAVFAAQWFSGVWNGTPYPVAVPAATAQRLDERTQAVYDELGLSHATLDRDWPGGMDAGGYDCHPVGLRHFFDNLRDTPTSEPQVVDVHNDWALKGVSLDEAVPALERVRAALTGRGWTVTEYRRTPSLLEMRLKAPGGSDRVTIESYPGNRLQVAASADCARYPAGTPLDSAGNPRLPSPQAPSVLRG</sequence>
<dbReference type="RefSeq" id="WP_344371425.1">
    <property type="nucleotide sequence ID" value="NZ_BAAASQ010000004.1"/>
</dbReference>
<gene>
    <name evidence="2" type="ORF">ACFPFX_17975</name>
</gene>
<keyword evidence="3" id="KW-1185">Reference proteome</keyword>
<accession>A0ABV9UQX5</accession>
<comment type="caution">
    <text evidence="2">The sequence shown here is derived from an EMBL/GenBank/DDBJ whole genome shotgun (WGS) entry which is preliminary data.</text>
</comment>
<evidence type="ECO:0000313" key="2">
    <source>
        <dbReference type="EMBL" id="MFC4958174.1"/>
    </source>
</evidence>
<organism evidence="2 3">
    <name type="scientific">Streptomyces mauvecolor</name>
    <dbReference type="NCBI Taxonomy" id="58345"/>
    <lineage>
        <taxon>Bacteria</taxon>
        <taxon>Bacillati</taxon>
        <taxon>Actinomycetota</taxon>
        <taxon>Actinomycetes</taxon>
        <taxon>Kitasatosporales</taxon>
        <taxon>Streptomycetaceae</taxon>
        <taxon>Streptomyces</taxon>
    </lineage>
</organism>
<dbReference type="EMBL" id="JBHSIZ010000018">
    <property type="protein sequence ID" value="MFC4958174.1"/>
    <property type="molecule type" value="Genomic_DNA"/>
</dbReference>
<feature type="region of interest" description="Disordered" evidence="1">
    <location>
        <begin position="195"/>
        <end position="217"/>
    </location>
</feature>